<dbReference type="RefSeq" id="WP_344548435.1">
    <property type="nucleotide sequence ID" value="NZ_BAAATD010000019.1"/>
</dbReference>
<protein>
    <submittedName>
        <fullName evidence="2">Uncharacterized protein</fullName>
    </submittedName>
</protein>
<dbReference type="Gene3D" id="1.10.10.60">
    <property type="entry name" value="Homeodomain-like"/>
    <property type="match status" value="1"/>
</dbReference>
<name>A0ABP6D831_9ACTN</name>
<dbReference type="InterPro" id="IPR002514">
    <property type="entry name" value="Transposase_8"/>
</dbReference>
<dbReference type="Gene3D" id="3.40.50.150">
    <property type="entry name" value="Vaccinia Virus protein VP39"/>
    <property type="match status" value="1"/>
</dbReference>
<feature type="coiled-coil region" evidence="1">
    <location>
        <begin position="56"/>
        <end position="83"/>
    </location>
</feature>
<proteinExistence type="predicted"/>
<dbReference type="InterPro" id="IPR009057">
    <property type="entry name" value="Homeodomain-like_sf"/>
</dbReference>
<dbReference type="Pfam" id="PF05711">
    <property type="entry name" value="TylF"/>
    <property type="match status" value="1"/>
</dbReference>
<dbReference type="PANTHER" id="PTHR40036">
    <property type="entry name" value="MACROCIN O-METHYLTRANSFERASE"/>
    <property type="match status" value="1"/>
</dbReference>
<dbReference type="Pfam" id="PF01527">
    <property type="entry name" value="HTH_Tnp_1"/>
    <property type="match status" value="1"/>
</dbReference>
<keyword evidence="1" id="KW-0175">Coiled coil</keyword>
<dbReference type="SUPFAM" id="SSF53335">
    <property type="entry name" value="S-adenosyl-L-methionine-dependent methyltransferases"/>
    <property type="match status" value="1"/>
</dbReference>
<dbReference type="SUPFAM" id="SSF46689">
    <property type="entry name" value="Homeodomain-like"/>
    <property type="match status" value="1"/>
</dbReference>
<evidence type="ECO:0000313" key="3">
    <source>
        <dbReference type="Proteomes" id="UP001501509"/>
    </source>
</evidence>
<organism evidence="2 3">
    <name type="scientific">Actinomadura fulvescens</name>
    <dbReference type="NCBI Taxonomy" id="46160"/>
    <lineage>
        <taxon>Bacteria</taxon>
        <taxon>Bacillati</taxon>
        <taxon>Actinomycetota</taxon>
        <taxon>Actinomycetes</taxon>
        <taxon>Streptosporangiales</taxon>
        <taxon>Thermomonosporaceae</taxon>
        <taxon>Actinomadura</taxon>
    </lineage>
</organism>
<comment type="caution">
    <text evidence="2">The sequence shown here is derived from an EMBL/GenBank/DDBJ whole genome shotgun (WGS) entry which is preliminary data.</text>
</comment>
<dbReference type="EMBL" id="BAAATD010000019">
    <property type="protein sequence ID" value="GAA2634999.1"/>
    <property type="molecule type" value="Genomic_DNA"/>
</dbReference>
<accession>A0ABP6D831</accession>
<dbReference type="SUPFAM" id="SSF47413">
    <property type="entry name" value="lambda repressor-like DNA-binding domains"/>
    <property type="match status" value="1"/>
</dbReference>
<reference evidence="3" key="1">
    <citation type="journal article" date="2019" name="Int. J. Syst. Evol. Microbiol.">
        <title>The Global Catalogue of Microorganisms (GCM) 10K type strain sequencing project: providing services to taxonomists for standard genome sequencing and annotation.</title>
        <authorList>
            <consortium name="The Broad Institute Genomics Platform"/>
            <consortium name="The Broad Institute Genome Sequencing Center for Infectious Disease"/>
            <person name="Wu L."/>
            <person name="Ma J."/>
        </authorList>
    </citation>
    <scope>NUCLEOTIDE SEQUENCE [LARGE SCALE GENOMIC DNA]</scope>
    <source>
        <strain evidence="3">JCM 6833</strain>
    </source>
</reference>
<evidence type="ECO:0000313" key="2">
    <source>
        <dbReference type="EMBL" id="GAA2634999.1"/>
    </source>
</evidence>
<evidence type="ECO:0000256" key="1">
    <source>
        <dbReference type="SAM" id="Coils"/>
    </source>
</evidence>
<dbReference type="InterPro" id="IPR029063">
    <property type="entry name" value="SAM-dependent_MTases_sf"/>
</dbReference>
<dbReference type="InterPro" id="IPR008884">
    <property type="entry name" value="TylF_MeTrfase"/>
</dbReference>
<gene>
    <name evidence="2" type="ORF">GCM10010411_87350</name>
</gene>
<dbReference type="PANTHER" id="PTHR40036:SF1">
    <property type="entry name" value="MACROCIN O-METHYLTRANSFERASE"/>
    <property type="match status" value="1"/>
</dbReference>
<sequence length="388" mass="43373">MPEGRRKYDAAFREGAVRIVRSTDKPVALVARVLGIVARTLHHRVKADRVEAAGLKVDERAELARLRAENAELRRERDVLKRSVVAPPRGSGWFRLGRRHVNVNHQLVNCMRHIRSETGLGTDEMGRRAGVPRRVLRRFDKGECRLAERRFLDRLAATFGFDASAVLGRPVWERDGGFMAAYERVVAHTLISIDRCFHLFQYAQSVRDLPGAAAEVGVFRGGSAKLIAEAVGARKLYLFDTFTGIPAHSPTDDLHQTNDFAETELAVVERLFEGQKNVVLVPGVFPESATEMQEAFCFVHVDTDVYGSALDCCRYFYPRLVSGGVMVFDDYGSYSCPGIKRAVDEYFADKGEWAIQTTGHQAVIRKVAYTGNGRRWSPESMGIGASPW</sequence>
<dbReference type="InterPro" id="IPR010982">
    <property type="entry name" value="Lambda_DNA-bd_dom_sf"/>
</dbReference>
<dbReference type="Proteomes" id="UP001501509">
    <property type="component" value="Unassembled WGS sequence"/>
</dbReference>
<keyword evidence="3" id="KW-1185">Reference proteome</keyword>